<name>A0A1B0B447_9MUSC</name>
<keyword evidence="1" id="KW-0812">Transmembrane</keyword>
<feature type="transmembrane region" description="Helical" evidence="1">
    <location>
        <begin position="28"/>
        <end position="51"/>
    </location>
</feature>
<accession>A0A1B0B447</accession>
<dbReference type="EnsemblMetazoa" id="GPPI018254-RA">
    <property type="protein sequence ID" value="GPPI018254-PA"/>
    <property type="gene ID" value="GPPI018254"/>
</dbReference>
<dbReference type="Proteomes" id="UP000092460">
    <property type="component" value="Unassembled WGS sequence"/>
</dbReference>
<protein>
    <submittedName>
        <fullName evidence="2">Uncharacterized protein</fullName>
    </submittedName>
</protein>
<sequence length="320" mass="34037">MVVSPRVVTLCSSLNALADLTVAFTTLSWVPYLSSGISGLVVAALAALFFVDRGIVLAFRTSVVVSDVFPVVALLPLSVVDIFVLVDTCADPAIRILAIKTFLDFGSAVTLCDSLYALAGFAVAFATLSWIPYLGSGISGLVVAGLAALFLVDRDVVLAFRTAVVLSSVFVWACIDELIANGSGVGEILDMADARVPLAAVVAPTTVNTAPVFARKSIPRVRWSTRLLTTNSSRLKVISPILTSTVMLRLLSSDAPSTIRMVWVFVLECVMWGINPIKSSRMMLLVAPVSTTPVVARPPMVREATRISGVSFLAKTIFKK</sequence>
<keyword evidence="1" id="KW-0472">Membrane</keyword>
<evidence type="ECO:0000313" key="2">
    <source>
        <dbReference type="EnsemblMetazoa" id="GPPI018254-PA"/>
    </source>
</evidence>
<reference evidence="2" key="2">
    <citation type="submission" date="2020-05" db="UniProtKB">
        <authorList>
            <consortium name="EnsemblMetazoa"/>
        </authorList>
    </citation>
    <scope>IDENTIFICATION</scope>
    <source>
        <strain evidence="2">IAEA</strain>
    </source>
</reference>
<dbReference type="EMBL" id="JXJN01008176">
    <property type="status" value="NOT_ANNOTATED_CDS"/>
    <property type="molecule type" value="Genomic_DNA"/>
</dbReference>
<feature type="transmembrane region" description="Helical" evidence="1">
    <location>
        <begin position="63"/>
        <end position="85"/>
    </location>
</feature>
<evidence type="ECO:0000256" key="1">
    <source>
        <dbReference type="SAM" id="Phobius"/>
    </source>
</evidence>
<evidence type="ECO:0000313" key="3">
    <source>
        <dbReference type="Proteomes" id="UP000092460"/>
    </source>
</evidence>
<feature type="transmembrane region" description="Helical" evidence="1">
    <location>
        <begin position="105"/>
        <end position="126"/>
    </location>
</feature>
<organism evidence="2 3">
    <name type="scientific">Glossina palpalis gambiensis</name>
    <dbReference type="NCBI Taxonomy" id="67801"/>
    <lineage>
        <taxon>Eukaryota</taxon>
        <taxon>Metazoa</taxon>
        <taxon>Ecdysozoa</taxon>
        <taxon>Arthropoda</taxon>
        <taxon>Hexapoda</taxon>
        <taxon>Insecta</taxon>
        <taxon>Pterygota</taxon>
        <taxon>Neoptera</taxon>
        <taxon>Endopterygota</taxon>
        <taxon>Diptera</taxon>
        <taxon>Brachycera</taxon>
        <taxon>Muscomorpha</taxon>
        <taxon>Hippoboscoidea</taxon>
        <taxon>Glossinidae</taxon>
        <taxon>Glossina</taxon>
    </lineage>
</organism>
<reference evidence="3" key="1">
    <citation type="submission" date="2015-01" db="EMBL/GenBank/DDBJ databases">
        <authorList>
            <person name="Aksoy S."/>
            <person name="Warren W."/>
            <person name="Wilson R.K."/>
        </authorList>
    </citation>
    <scope>NUCLEOTIDE SEQUENCE [LARGE SCALE GENOMIC DNA]</scope>
    <source>
        <strain evidence="3">IAEA</strain>
    </source>
</reference>
<dbReference type="AlphaFoldDB" id="A0A1B0B447"/>
<keyword evidence="3" id="KW-1185">Reference proteome</keyword>
<proteinExistence type="predicted"/>
<keyword evidence="1" id="KW-1133">Transmembrane helix</keyword>
<dbReference type="EMBL" id="JXJN01008175">
    <property type="status" value="NOT_ANNOTATED_CDS"/>
    <property type="molecule type" value="Genomic_DNA"/>
</dbReference>
<feature type="transmembrane region" description="Helical" evidence="1">
    <location>
        <begin position="133"/>
        <end position="152"/>
    </location>
</feature>
<dbReference type="VEuPathDB" id="VectorBase:GPPI018254"/>